<sequence>MKQKHAAHHAPENPHSGFTLVELLVVIAIIGVLIALLLPAVQQAREAARRLQCKSNLKQIGLAMHNYHDVHNTFPPGALNPGTNCDIVSPDQKILNHTAFQMILPYVEQSALHNQIDFSSPSGKSRYNNNSNCTATIPTTDQFALVTSQLSIFACPSDPGPERGDANHEFSVANGAYRTSYGLVSHQGDGAWSTTWAKSTALDKGMWGPNGAASFRDITDGTSNTVAMTEAPFQKKSGEKWTGPYWNTYTYIYWLELKKGINQIVADTPNSGVGRNGVGSLHKGGVHFLLADCSVRFMSENADQVGVINAMQSIRGGEVIGEF</sequence>
<dbReference type="InterPro" id="IPR011453">
    <property type="entry name" value="DUF1559"/>
</dbReference>
<dbReference type="Proteomes" id="UP000004358">
    <property type="component" value="Unassembled WGS sequence"/>
</dbReference>
<dbReference type="eggNOG" id="COG2165">
    <property type="taxonomic scope" value="Bacteria"/>
</dbReference>
<dbReference type="RefSeq" id="WP_002654726.1">
    <property type="nucleotide sequence ID" value="NZ_CH672377.1"/>
</dbReference>
<dbReference type="InterPro" id="IPR045584">
    <property type="entry name" value="Pilin-like"/>
</dbReference>
<protein>
    <recommendedName>
        <fullName evidence="2">DUF1559 domain-containing protein</fullName>
    </recommendedName>
</protein>
<dbReference type="SUPFAM" id="SSF54523">
    <property type="entry name" value="Pili subunits"/>
    <property type="match status" value="1"/>
</dbReference>
<dbReference type="PANTHER" id="PTHR30093">
    <property type="entry name" value="GENERAL SECRETION PATHWAY PROTEIN G"/>
    <property type="match status" value="1"/>
</dbReference>
<evidence type="ECO:0000259" key="2">
    <source>
        <dbReference type="Pfam" id="PF07596"/>
    </source>
</evidence>
<proteinExistence type="predicted"/>
<reference evidence="3 4" key="1">
    <citation type="submission" date="2006-02" db="EMBL/GenBank/DDBJ databases">
        <authorList>
            <person name="Amann R."/>
            <person name="Ferriera S."/>
            <person name="Johnson J."/>
            <person name="Kravitz S."/>
            <person name="Halpern A."/>
            <person name="Remington K."/>
            <person name="Beeson K."/>
            <person name="Tran B."/>
            <person name="Rogers Y.-H."/>
            <person name="Friedman R."/>
            <person name="Venter J.C."/>
        </authorList>
    </citation>
    <scope>NUCLEOTIDE SEQUENCE [LARGE SCALE GENOMIC DNA]</scope>
    <source>
        <strain evidence="3 4">DSM 3645</strain>
    </source>
</reference>
<gene>
    <name evidence="3" type="ORF">DSM3645_05650</name>
</gene>
<feature type="transmembrane region" description="Helical" evidence="1">
    <location>
        <begin position="20"/>
        <end position="41"/>
    </location>
</feature>
<evidence type="ECO:0000313" key="3">
    <source>
        <dbReference type="EMBL" id="EAQ80082.1"/>
    </source>
</evidence>
<dbReference type="Pfam" id="PF07963">
    <property type="entry name" value="N_methyl"/>
    <property type="match status" value="1"/>
</dbReference>
<name>A3ZU19_9BACT</name>
<dbReference type="InterPro" id="IPR027558">
    <property type="entry name" value="Pre_pil_HX9DG_C"/>
</dbReference>
<dbReference type="Pfam" id="PF07596">
    <property type="entry name" value="SBP_bac_10"/>
    <property type="match status" value="1"/>
</dbReference>
<organism evidence="3 4">
    <name type="scientific">Blastopirellula marina DSM 3645</name>
    <dbReference type="NCBI Taxonomy" id="314230"/>
    <lineage>
        <taxon>Bacteria</taxon>
        <taxon>Pseudomonadati</taxon>
        <taxon>Planctomycetota</taxon>
        <taxon>Planctomycetia</taxon>
        <taxon>Pirellulales</taxon>
        <taxon>Pirellulaceae</taxon>
        <taxon>Blastopirellula</taxon>
    </lineage>
</organism>
<keyword evidence="1" id="KW-0812">Transmembrane</keyword>
<dbReference type="HOGENOM" id="CLU_041661_0_0_0"/>
<dbReference type="NCBIfam" id="TIGR04294">
    <property type="entry name" value="pre_pil_HX9DG"/>
    <property type="match status" value="1"/>
</dbReference>
<feature type="domain" description="DUF1559" evidence="2">
    <location>
        <begin position="42"/>
        <end position="304"/>
    </location>
</feature>
<dbReference type="NCBIfam" id="TIGR02532">
    <property type="entry name" value="IV_pilin_GFxxxE"/>
    <property type="match status" value="1"/>
</dbReference>
<keyword evidence="1" id="KW-0472">Membrane</keyword>
<dbReference type="OrthoDB" id="241095at2"/>
<dbReference type="EMBL" id="AANZ01000011">
    <property type="protein sequence ID" value="EAQ80082.1"/>
    <property type="molecule type" value="Genomic_DNA"/>
</dbReference>
<evidence type="ECO:0000256" key="1">
    <source>
        <dbReference type="SAM" id="Phobius"/>
    </source>
</evidence>
<dbReference type="STRING" id="314230.DSM3645_05650"/>
<keyword evidence="1" id="KW-1133">Transmembrane helix</keyword>
<dbReference type="AlphaFoldDB" id="A3ZU19"/>
<dbReference type="Gene3D" id="3.30.700.10">
    <property type="entry name" value="Glycoprotein, Type 4 Pilin"/>
    <property type="match status" value="1"/>
</dbReference>
<accession>A3ZU19</accession>
<dbReference type="InterPro" id="IPR012902">
    <property type="entry name" value="N_methyl_site"/>
</dbReference>
<dbReference type="PROSITE" id="PS00409">
    <property type="entry name" value="PROKAR_NTER_METHYL"/>
    <property type="match status" value="1"/>
</dbReference>
<comment type="caution">
    <text evidence="3">The sequence shown here is derived from an EMBL/GenBank/DDBJ whole genome shotgun (WGS) entry which is preliminary data.</text>
</comment>
<dbReference type="PANTHER" id="PTHR30093:SF2">
    <property type="entry name" value="TYPE II SECRETION SYSTEM PROTEIN H"/>
    <property type="match status" value="1"/>
</dbReference>
<evidence type="ECO:0000313" key="4">
    <source>
        <dbReference type="Proteomes" id="UP000004358"/>
    </source>
</evidence>